<sequence>MRVHLQSPMHISLQRLLLAFPLSVAATQGRVAIRRRGYERVLLPGQEITVAPFEAVDLHLDGSGAQPALCDLELHGVMPAAAQAALHHRICKRVFLQPQYAWSAAFIAERLDMSTAQVRRTLFAQGTALTDLCRTQRLMRVLFEAMSGQVVTAGLARFAGWPANSDLDCAFYDRFGLSIDAARRLALHRAPERHRSVA</sequence>
<dbReference type="OrthoDB" id="8929657at2"/>
<dbReference type="EMBL" id="OGUS01000094">
    <property type="protein sequence ID" value="SPC09896.1"/>
    <property type="molecule type" value="Genomic_DNA"/>
</dbReference>
<proteinExistence type="predicted"/>
<reference evidence="1 5" key="3">
    <citation type="submission" date="2021-02" db="EMBL/GenBank/DDBJ databases">
        <title>Complete Genome Sequence of Cupriavidus oxalaticus Strain Ox1, a Soil Oxalate-Degrading Species.</title>
        <authorList>
            <person name="Palmieri F."/>
            <person name="Udriet P."/>
            <person name="Deuasquier M."/>
            <person name="Beaudoing E."/>
            <person name="Johnson S.L."/>
            <person name="Davenport K.W."/>
            <person name="Chain P.S."/>
            <person name="Bindschedler S."/>
            <person name="Junier P."/>
        </authorList>
    </citation>
    <scope>NUCLEOTIDE SEQUENCE [LARGE SCALE GENOMIC DNA]</scope>
    <source>
        <strain evidence="1 5">Ox1</strain>
    </source>
</reference>
<geneLocation type="plasmid" evidence="4">
    <name>co2235_mp</name>
</geneLocation>
<name>A0A375FW52_9BURK</name>
<gene>
    <name evidence="3" type="ORF">CO2235_MP80210</name>
    <name evidence="2" type="ORF">CO2235_U860021</name>
    <name evidence="1" type="ORF">JTE92_06875</name>
</gene>
<evidence type="ECO:0000313" key="3">
    <source>
        <dbReference type="EMBL" id="SPC24330.1"/>
    </source>
</evidence>
<evidence type="ECO:0000313" key="4">
    <source>
        <dbReference type="Proteomes" id="UP000256862"/>
    </source>
</evidence>
<reference evidence="4" key="1">
    <citation type="submission" date="2018-01" db="EMBL/GenBank/DDBJ databases">
        <authorList>
            <person name="Gaut B.S."/>
            <person name="Morton B.R."/>
            <person name="Clegg M.T."/>
            <person name="Duvall M.R."/>
        </authorList>
    </citation>
    <scope>NUCLEOTIDE SEQUENCE [LARGE SCALE GENOMIC DNA]</scope>
</reference>
<evidence type="ECO:0000313" key="1">
    <source>
        <dbReference type="EMBL" id="QRQ90399.1"/>
    </source>
</evidence>
<dbReference type="Proteomes" id="UP000256862">
    <property type="component" value="Plasmid CO2235_mp"/>
</dbReference>
<keyword evidence="5" id="KW-1185">Reference proteome</keyword>
<accession>A0A375FW52</accession>
<evidence type="ECO:0000313" key="5">
    <source>
        <dbReference type="Proteomes" id="UP000623307"/>
    </source>
</evidence>
<protein>
    <submittedName>
        <fullName evidence="1">AraC family transcriptional regulator</fullName>
    </submittedName>
</protein>
<dbReference type="AlphaFoldDB" id="A0A375FW52"/>
<dbReference type="EMBL" id="OGUS01000143">
    <property type="protein sequence ID" value="SPC24330.1"/>
    <property type="molecule type" value="Genomic_DNA"/>
</dbReference>
<reference evidence="2 4" key="2">
    <citation type="submission" date="2018-01" db="EMBL/GenBank/DDBJ databases">
        <authorList>
            <person name="Clerissi C."/>
        </authorList>
    </citation>
    <scope>NUCLEOTIDE SEQUENCE</scope>
    <source>
        <strain evidence="2">Cupriavidus oxalaticus LMG 2235</strain>
        <plasmid evidence="4">co2235_mp</plasmid>
    </source>
</reference>
<evidence type="ECO:0000313" key="2">
    <source>
        <dbReference type="EMBL" id="SPC09896.1"/>
    </source>
</evidence>
<dbReference type="EMBL" id="CP069811">
    <property type="protein sequence ID" value="QRQ90399.1"/>
    <property type="molecule type" value="Genomic_DNA"/>
</dbReference>
<dbReference type="Proteomes" id="UP000623307">
    <property type="component" value="Chromosome 1"/>
</dbReference>
<organism evidence="2 4">
    <name type="scientific">Cupriavidus oxalaticus</name>
    <dbReference type="NCBI Taxonomy" id="96344"/>
    <lineage>
        <taxon>Bacteria</taxon>
        <taxon>Pseudomonadati</taxon>
        <taxon>Pseudomonadota</taxon>
        <taxon>Betaproteobacteria</taxon>
        <taxon>Burkholderiales</taxon>
        <taxon>Burkholderiaceae</taxon>
        <taxon>Cupriavidus</taxon>
    </lineage>
</organism>